<dbReference type="Gene3D" id="1.10.630.10">
    <property type="entry name" value="Cytochrome P450"/>
    <property type="match status" value="1"/>
</dbReference>
<reference evidence="10" key="1">
    <citation type="submission" date="2020-10" db="EMBL/GenBank/DDBJ databases">
        <authorList>
            <person name="Han B."/>
            <person name="Lu T."/>
            <person name="Zhao Q."/>
            <person name="Huang X."/>
            <person name="Zhao Y."/>
        </authorList>
    </citation>
    <scope>NUCLEOTIDE SEQUENCE</scope>
</reference>
<feature type="transmembrane region" description="Helical" evidence="9">
    <location>
        <begin position="17"/>
        <end position="37"/>
    </location>
</feature>
<gene>
    <name evidence="10" type="ORF">NCGR_LOCUS60618</name>
</gene>
<dbReference type="GO" id="GO:0016705">
    <property type="term" value="F:oxidoreductase activity, acting on paired donors, with incorporation or reduction of molecular oxygen"/>
    <property type="evidence" value="ECO:0007669"/>
    <property type="project" value="InterPro"/>
</dbReference>
<feature type="transmembrane region" description="Helical" evidence="9">
    <location>
        <begin position="307"/>
        <end position="328"/>
    </location>
</feature>
<comment type="similarity">
    <text evidence="1 8">Belongs to the cytochrome P450 family.</text>
</comment>
<keyword evidence="9" id="KW-0812">Transmembrane</keyword>
<evidence type="ECO:0000256" key="6">
    <source>
        <dbReference type="ARBA" id="ARBA00023033"/>
    </source>
</evidence>
<dbReference type="InterPro" id="IPR036396">
    <property type="entry name" value="Cyt_P450_sf"/>
</dbReference>
<evidence type="ECO:0000256" key="7">
    <source>
        <dbReference type="PIRSR" id="PIRSR602401-1"/>
    </source>
</evidence>
<protein>
    <recommendedName>
        <fullName evidence="12">Cytochrome P450</fullName>
    </recommendedName>
</protein>
<dbReference type="GO" id="GO:0020037">
    <property type="term" value="F:heme binding"/>
    <property type="evidence" value="ECO:0007669"/>
    <property type="project" value="InterPro"/>
</dbReference>
<dbReference type="PRINTS" id="PR00463">
    <property type="entry name" value="EP450I"/>
</dbReference>
<evidence type="ECO:0000256" key="1">
    <source>
        <dbReference type="ARBA" id="ARBA00010617"/>
    </source>
</evidence>
<dbReference type="PANTHER" id="PTHR47955">
    <property type="entry name" value="CYTOCHROME P450 FAMILY 71 PROTEIN"/>
    <property type="match status" value="1"/>
</dbReference>
<dbReference type="InterPro" id="IPR002401">
    <property type="entry name" value="Cyt_P450_E_grp-I"/>
</dbReference>
<evidence type="ECO:0000256" key="9">
    <source>
        <dbReference type="SAM" id="Phobius"/>
    </source>
</evidence>
<dbReference type="FunFam" id="1.10.630.10:FF:000043">
    <property type="entry name" value="Cytochrome P450 99A2"/>
    <property type="match status" value="1"/>
</dbReference>
<dbReference type="GO" id="GO:0005506">
    <property type="term" value="F:iron ion binding"/>
    <property type="evidence" value="ECO:0007669"/>
    <property type="project" value="InterPro"/>
</dbReference>
<dbReference type="InterPro" id="IPR001128">
    <property type="entry name" value="Cyt_P450"/>
</dbReference>
<keyword evidence="9" id="KW-0472">Membrane</keyword>
<dbReference type="Proteomes" id="UP000604825">
    <property type="component" value="Unassembled WGS sequence"/>
</dbReference>
<dbReference type="Pfam" id="PF00067">
    <property type="entry name" value="p450"/>
    <property type="match status" value="1"/>
</dbReference>
<dbReference type="AlphaFoldDB" id="A0A811S4Z1"/>
<sequence>MTAAALFPGFLLQLQQWRLPETFVVAVALSLVSILSWSRTRRSRRRPALNLPPGPQTLPLLGNLHQIGALPHRRLGALARQHGPVMLLRLGSVQTVVVSSPEAAREVMKTHDVHCCSRPAMSGPRQLTYEYKDVAFAPYGDHVRDMRKLFILELLSMRRVQAAWDARVAQAGKLVLNLTRAGPNPVALNDHIFSAVDGINGTVVFGEIYGTEHFNLQFLNILSEVMDMLGSFSAEDFFPSTAGRLIDRLTGVTARRDRIFQRLNELLEEVIDGHLNTAHNEQLGDGKRRSDLVQALIGLFKDNNVKAMTLLSAALTLPLYITMVWAMAEMIQHPSVLKSVQDEIRAVVGGKEMASPDDVSKLKLLKMVVKETLRMHPPLTLLLPRETIQQVDIKGYDVPANTRIIVNAWAIGRDPDIWKDPEEFNPERFMGSDVDFNGANFEFLPFGSGRRICPGMAMAVTNIEFILANLLYCFDWELPEGARKEDMSMQEAGSLAFHKKTPLLLVPRRYQTSH</sequence>
<dbReference type="PRINTS" id="PR00385">
    <property type="entry name" value="P450"/>
</dbReference>
<dbReference type="PROSITE" id="PS00086">
    <property type="entry name" value="CYTOCHROME_P450"/>
    <property type="match status" value="1"/>
</dbReference>
<feature type="binding site" description="axial binding residue" evidence="7">
    <location>
        <position position="453"/>
    </location>
    <ligand>
        <name>heme</name>
        <dbReference type="ChEBI" id="CHEBI:30413"/>
    </ligand>
    <ligandPart>
        <name>Fe</name>
        <dbReference type="ChEBI" id="CHEBI:18248"/>
    </ligandPart>
</feature>
<dbReference type="OrthoDB" id="747409at2759"/>
<keyword evidence="6 8" id="KW-0503">Monooxygenase</keyword>
<dbReference type="GO" id="GO:0004497">
    <property type="term" value="F:monooxygenase activity"/>
    <property type="evidence" value="ECO:0007669"/>
    <property type="project" value="UniProtKB-KW"/>
</dbReference>
<evidence type="ECO:0000256" key="3">
    <source>
        <dbReference type="ARBA" id="ARBA00022723"/>
    </source>
</evidence>
<comment type="caution">
    <text evidence="10">The sequence shown here is derived from an EMBL/GenBank/DDBJ whole genome shotgun (WGS) entry which is preliminary data.</text>
</comment>
<keyword evidence="11" id="KW-1185">Reference proteome</keyword>
<accession>A0A811S4Z1</accession>
<dbReference type="SUPFAM" id="SSF48264">
    <property type="entry name" value="Cytochrome P450"/>
    <property type="match status" value="1"/>
</dbReference>
<proteinExistence type="inferred from homology"/>
<organism evidence="10 11">
    <name type="scientific">Miscanthus lutarioriparius</name>
    <dbReference type="NCBI Taxonomy" id="422564"/>
    <lineage>
        <taxon>Eukaryota</taxon>
        <taxon>Viridiplantae</taxon>
        <taxon>Streptophyta</taxon>
        <taxon>Embryophyta</taxon>
        <taxon>Tracheophyta</taxon>
        <taxon>Spermatophyta</taxon>
        <taxon>Magnoliopsida</taxon>
        <taxon>Liliopsida</taxon>
        <taxon>Poales</taxon>
        <taxon>Poaceae</taxon>
        <taxon>PACMAD clade</taxon>
        <taxon>Panicoideae</taxon>
        <taxon>Andropogonodae</taxon>
        <taxon>Andropogoneae</taxon>
        <taxon>Saccharinae</taxon>
        <taxon>Miscanthus</taxon>
    </lineage>
</organism>
<evidence type="ECO:0000313" key="11">
    <source>
        <dbReference type="Proteomes" id="UP000604825"/>
    </source>
</evidence>
<evidence type="ECO:0000256" key="8">
    <source>
        <dbReference type="RuleBase" id="RU000461"/>
    </source>
</evidence>
<keyword evidence="5 7" id="KW-0408">Iron</keyword>
<dbReference type="PANTHER" id="PTHR47955:SF11">
    <property type="entry name" value="4-HYDROXYPHENYLACETALDEHYDE OXIME MONOOXYGENASE"/>
    <property type="match status" value="1"/>
</dbReference>
<evidence type="ECO:0000256" key="4">
    <source>
        <dbReference type="ARBA" id="ARBA00023002"/>
    </source>
</evidence>
<name>A0A811S4Z1_9POAL</name>
<evidence type="ECO:0008006" key="12">
    <source>
        <dbReference type="Google" id="ProtNLM"/>
    </source>
</evidence>
<keyword evidence="2 7" id="KW-0349">Heme</keyword>
<keyword evidence="9" id="KW-1133">Transmembrane helix</keyword>
<dbReference type="CDD" id="cd11072">
    <property type="entry name" value="CYP71-like"/>
    <property type="match status" value="1"/>
</dbReference>
<evidence type="ECO:0000256" key="5">
    <source>
        <dbReference type="ARBA" id="ARBA00023004"/>
    </source>
</evidence>
<keyword evidence="3 7" id="KW-0479">Metal-binding</keyword>
<dbReference type="EMBL" id="CAJGYO010000018">
    <property type="protein sequence ID" value="CAD6336520.1"/>
    <property type="molecule type" value="Genomic_DNA"/>
</dbReference>
<comment type="cofactor">
    <cofactor evidence="7">
        <name>heme</name>
        <dbReference type="ChEBI" id="CHEBI:30413"/>
    </cofactor>
</comment>
<keyword evidence="4 8" id="KW-0560">Oxidoreductase</keyword>
<evidence type="ECO:0000313" key="10">
    <source>
        <dbReference type="EMBL" id="CAD6336520.1"/>
    </source>
</evidence>
<evidence type="ECO:0000256" key="2">
    <source>
        <dbReference type="ARBA" id="ARBA00022617"/>
    </source>
</evidence>
<dbReference type="InterPro" id="IPR017972">
    <property type="entry name" value="Cyt_P450_CS"/>
</dbReference>